<dbReference type="EMBL" id="BSUN01000001">
    <property type="protein sequence ID" value="GMA36527.1"/>
    <property type="molecule type" value="Genomic_DNA"/>
</dbReference>
<feature type="transmembrane region" description="Helical" evidence="6">
    <location>
        <begin position="95"/>
        <end position="115"/>
    </location>
</feature>
<evidence type="ECO:0000256" key="6">
    <source>
        <dbReference type="SAM" id="Phobius"/>
    </source>
</evidence>
<organism evidence="8 9">
    <name type="scientific">Demequina litorisediminis</name>
    <dbReference type="NCBI Taxonomy" id="1849022"/>
    <lineage>
        <taxon>Bacteria</taxon>
        <taxon>Bacillati</taxon>
        <taxon>Actinomycetota</taxon>
        <taxon>Actinomycetes</taxon>
        <taxon>Micrococcales</taxon>
        <taxon>Demequinaceae</taxon>
        <taxon>Demequina</taxon>
    </lineage>
</organism>
<evidence type="ECO:0000256" key="5">
    <source>
        <dbReference type="ARBA" id="ARBA00023136"/>
    </source>
</evidence>
<feature type="domain" description="EamA" evidence="7">
    <location>
        <begin position="8"/>
        <end position="140"/>
    </location>
</feature>
<dbReference type="PANTHER" id="PTHR32322">
    <property type="entry name" value="INNER MEMBRANE TRANSPORTER"/>
    <property type="match status" value="1"/>
</dbReference>
<dbReference type="InterPro" id="IPR050638">
    <property type="entry name" value="AA-Vitamin_Transporters"/>
</dbReference>
<feature type="transmembrane region" description="Helical" evidence="6">
    <location>
        <begin position="184"/>
        <end position="207"/>
    </location>
</feature>
<evidence type="ECO:0000256" key="1">
    <source>
        <dbReference type="ARBA" id="ARBA00004141"/>
    </source>
</evidence>
<feature type="transmembrane region" description="Helical" evidence="6">
    <location>
        <begin position="213"/>
        <end position="235"/>
    </location>
</feature>
<feature type="transmembrane region" description="Helical" evidence="6">
    <location>
        <begin position="68"/>
        <end position="89"/>
    </location>
</feature>
<evidence type="ECO:0000256" key="2">
    <source>
        <dbReference type="ARBA" id="ARBA00007362"/>
    </source>
</evidence>
<feature type="transmembrane region" description="Helical" evidence="6">
    <location>
        <begin position="267"/>
        <end position="285"/>
    </location>
</feature>
<feature type="transmembrane region" description="Helical" evidence="6">
    <location>
        <begin position="242"/>
        <end position="261"/>
    </location>
</feature>
<feature type="transmembrane region" description="Helical" evidence="6">
    <location>
        <begin position="38"/>
        <end position="56"/>
    </location>
</feature>
<dbReference type="PANTHER" id="PTHR32322:SF2">
    <property type="entry name" value="EAMA DOMAIN-CONTAINING PROTEIN"/>
    <property type="match status" value="1"/>
</dbReference>
<accession>A0ABQ6IH87</accession>
<feature type="transmembrane region" description="Helical" evidence="6">
    <location>
        <begin position="151"/>
        <end position="172"/>
    </location>
</feature>
<evidence type="ECO:0000259" key="7">
    <source>
        <dbReference type="Pfam" id="PF00892"/>
    </source>
</evidence>
<evidence type="ECO:0000256" key="4">
    <source>
        <dbReference type="ARBA" id="ARBA00022989"/>
    </source>
</evidence>
<keyword evidence="3 6" id="KW-0812">Transmembrane</keyword>
<feature type="domain" description="EamA" evidence="7">
    <location>
        <begin position="154"/>
        <end position="285"/>
    </location>
</feature>
<dbReference type="Proteomes" id="UP001157125">
    <property type="component" value="Unassembled WGS sequence"/>
</dbReference>
<dbReference type="InterPro" id="IPR000620">
    <property type="entry name" value="EamA_dom"/>
</dbReference>
<comment type="subcellular location">
    <subcellularLocation>
        <location evidence="1">Membrane</location>
        <topology evidence="1">Multi-pass membrane protein</topology>
    </subcellularLocation>
</comment>
<evidence type="ECO:0000313" key="9">
    <source>
        <dbReference type="Proteomes" id="UP001157125"/>
    </source>
</evidence>
<keyword evidence="5 6" id="KW-0472">Membrane</keyword>
<comment type="caution">
    <text evidence="8">The sequence shown here is derived from an EMBL/GenBank/DDBJ whole genome shotgun (WGS) entry which is preliminary data.</text>
</comment>
<gene>
    <name evidence="8" type="ORF">GCM10025876_27310</name>
</gene>
<comment type="similarity">
    <text evidence="2">Belongs to the EamA transporter family.</text>
</comment>
<feature type="transmembrane region" description="Helical" evidence="6">
    <location>
        <begin position="127"/>
        <end position="145"/>
    </location>
</feature>
<protein>
    <submittedName>
        <fullName evidence="8">Membrane protein</fullName>
    </submittedName>
</protein>
<reference evidence="9" key="1">
    <citation type="journal article" date="2019" name="Int. J. Syst. Evol. Microbiol.">
        <title>The Global Catalogue of Microorganisms (GCM) 10K type strain sequencing project: providing services to taxonomists for standard genome sequencing and annotation.</title>
        <authorList>
            <consortium name="The Broad Institute Genomics Platform"/>
            <consortium name="The Broad Institute Genome Sequencing Center for Infectious Disease"/>
            <person name="Wu L."/>
            <person name="Ma J."/>
        </authorList>
    </citation>
    <scope>NUCLEOTIDE SEQUENCE [LARGE SCALE GENOMIC DNA]</scope>
    <source>
        <strain evidence="9">NBRC 112299</strain>
    </source>
</reference>
<sequence>MRSSHFGLVVLAAVLWGTGGVAGALLADHSDVPAVSVAMWRMVIAGVALTLLLAVTRRLSPRSLSAPMVRRILLTGALTALFEVLYFGAVALAGVSLATLATIGSAPLWVAVADAVVGRTRPAPRTVAALALALAGLVALLGGSIDAGNAALAGVGVALAAGAAFASLTFANRRPVPGLGAVRLTALSFSAGGVMLVPVALIGGWGVPHGVGGWGYALALGIVSTACAYVAYLTGLVTVPPFVATIVTLLEPLVAAVLGALVLSESIGPWGIAGGAALACAIILLRPQRDGAEAPAVTPYDGSGFPSRQE</sequence>
<evidence type="ECO:0000256" key="3">
    <source>
        <dbReference type="ARBA" id="ARBA00022692"/>
    </source>
</evidence>
<dbReference type="RefSeq" id="WP_284328624.1">
    <property type="nucleotide sequence ID" value="NZ_BSUN01000001.1"/>
</dbReference>
<proteinExistence type="inferred from homology"/>
<evidence type="ECO:0000313" key="8">
    <source>
        <dbReference type="EMBL" id="GMA36527.1"/>
    </source>
</evidence>
<dbReference type="SUPFAM" id="SSF103481">
    <property type="entry name" value="Multidrug resistance efflux transporter EmrE"/>
    <property type="match status" value="2"/>
</dbReference>
<dbReference type="Pfam" id="PF00892">
    <property type="entry name" value="EamA"/>
    <property type="match status" value="2"/>
</dbReference>
<name>A0ABQ6IH87_9MICO</name>
<dbReference type="InterPro" id="IPR037185">
    <property type="entry name" value="EmrE-like"/>
</dbReference>
<keyword evidence="9" id="KW-1185">Reference proteome</keyword>
<keyword evidence="4 6" id="KW-1133">Transmembrane helix</keyword>